<dbReference type="InterPro" id="IPR013984">
    <property type="entry name" value="Ald_Fedxn_OxRdtase_dom2"/>
</dbReference>
<dbReference type="SUPFAM" id="SSF56228">
    <property type="entry name" value="Aldehyde ferredoxin oxidoreductase, N-terminal domain"/>
    <property type="match status" value="1"/>
</dbReference>
<dbReference type="InterPro" id="IPR036503">
    <property type="entry name" value="Ald_Fedxn_OxRdtase_N_sf"/>
</dbReference>
<dbReference type="PATRIC" id="fig|1286635.3.peg.3262"/>
<dbReference type="SMART" id="SM00790">
    <property type="entry name" value="AFOR_N"/>
    <property type="match status" value="1"/>
</dbReference>
<evidence type="ECO:0000256" key="3">
    <source>
        <dbReference type="ARBA" id="ARBA00022485"/>
    </source>
</evidence>
<dbReference type="Gene3D" id="1.10.569.10">
    <property type="entry name" value="Aldehyde Ferredoxin Oxidoreductase Protein, subunit A, domain 2"/>
    <property type="match status" value="1"/>
</dbReference>
<name>S0FU45_9BACT</name>
<dbReference type="RefSeq" id="WP_006967081.1">
    <property type="nucleotide sequence ID" value="NZ_APJX01000007.1"/>
</dbReference>
<keyword evidence="6" id="KW-0411">Iron-sulfur</keyword>
<evidence type="ECO:0000256" key="4">
    <source>
        <dbReference type="ARBA" id="ARBA00022723"/>
    </source>
</evidence>
<dbReference type="AlphaFoldDB" id="S0FU45"/>
<dbReference type="Pfam" id="PF01314">
    <property type="entry name" value="AFOR_C"/>
    <property type="match status" value="1"/>
</dbReference>
<gene>
    <name evidence="8" type="ORF">Dpo_7c00920</name>
</gene>
<keyword evidence="4" id="KW-0479">Metal-binding</keyword>
<dbReference type="GO" id="GO:0043797">
    <property type="term" value="F:glyceraldehyde-3-phosphate dehydrogenase (ferredoxin) activity"/>
    <property type="evidence" value="ECO:0007669"/>
    <property type="project" value="UniProtKB-EC"/>
</dbReference>
<dbReference type="EC" id="1.2.7.6" evidence="8"/>
<keyword evidence="9" id="KW-1185">Reference proteome</keyword>
<dbReference type="SUPFAM" id="SSF48310">
    <property type="entry name" value="Aldehyde ferredoxin oxidoreductase, C-terminal domains"/>
    <property type="match status" value="1"/>
</dbReference>
<dbReference type="EMBL" id="APJX01000007">
    <property type="protein sequence ID" value="EMS78618.1"/>
    <property type="molecule type" value="Genomic_DNA"/>
</dbReference>
<organism evidence="8 9">
    <name type="scientific">Desulfotignum phosphitoxidans DSM 13687</name>
    <dbReference type="NCBI Taxonomy" id="1286635"/>
    <lineage>
        <taxon>Bacteria</taxon>
        <taxon>Pseudomonadati</taxon>
        <taxon>Thermodesulfobacteriota</taxon>
        <taxon>Desulfobacteria</taxon>
        <taxon>Desulfobacterales</taxon>
        <taxon>Desulfobacteraceae</taxon>
        <taxon>Desulfotignum</taxon>
    </lineage>
</organism>
<proteinExistence type="inferred from homology"/>
<protein>
    <submittedName>
        <fullName evidence="8">Glyceraldehyde-3-phosphate ferredoxin oxidoreductase</fullName>
        <ecNumber evidence="8">1.2.7.6</ecNumber>
    </submittedName>
</protein>
<evidence type="ECO:0000256" key="5">
    <source>
        <dbReference type="ARBA" id="ARBA00023004"/>
    </source>
</evidence>
<evidence type="ECO:0000313" key="8">
    <source>
        <dbReference type="EMBL" id="EMS78618.1"/>
    </source>
</evidence>
<keyword evidence="5" id="KW-0408">Iron</keyword>
<dbReference type="PANTHER" id="PTHR30038">
    <property type="entry name" value="ALDEHYDE FERREDOXIN OXIDOREDUCTASE"/>
    <property type="match status" value="1"/>
</dbReference>
<dbReference type="GO" id="GO:0009055">
    <property type="term" value="F:electron transfer activity"/>
    <property type="evidence" value="ECO:0007669"/>
    <property type="project" value="InterPro"/>
</dbReference>
<keyword evidence="8" id="KW-0560">Oxidoreductase</keyword>
<dbReference type="Gene3D" id="3.60.9.10">
    <property type="entry name" value="Aldehyde ferredoxin oxidoreductase, N-terminal domain"/>
    <property type="match status" value="1"/>
</dbReference>
<dbReference type="OrthoDB" id="9761837at2"/>
<evidence type="ECO:0000313" key="9">
    <source>
        <dbReference type="Proteomes" id="UP000014216"/>
    </source>
</evidence>
<dbReference type="Proteomes" id="UP000014216">
    <property type="component" value="Unassembled WGS sequence"/>
</dbReference>
<comment type="caution">
    <text evidence="8">The sequence shown here is derived from an EMBL/GenBank/DDBJ whole genome shotgun (WGS) entry which is preliminary data.</text>
</comment>
<dbReference type="InterPro" id="IPR051919">
    <property type="entry name" value="W-dependent_AOR"/>
</dbReference>
<dbReference type="Pfam" id="PF02730">
    <property type="entry name" value="AFOR_N"/>
    <property type="match status" value="1"/>
</dbReference>
<evidence type="ECO:0000256" key="2">
    <source>
        <dbReference type="ARBA" id="ARBA00011032"/>
    </source>
</evidence>
<evidence type="ECO:0000256" key="6">
    <source>
        <dbReference type="ARBA" id="ARBA00023014"/>
    </source>
</evidence>
<dbReference type="PANTHER" id="PTHR30038:SF7">
    <property type="entry name" value="TUNGSTEN-CONTAINING GLYCERALDEHYDE-3-PHOSPHATE:FERREDOXIN OXIDOREDUCTASE"/>
    <property type="match status" value="1"/>
</dbReference>
<dbReference type="InterPro" id="IPR001203">
    <property type="entry name" value="OxRdtase_Ald_Fedxn_C"/>
</dbReference>
<dbReference type="GO" id="GO:0046872">
    <property type="term" value="F:metal ion binding"/>
    <property type="evidence" value="ECO:0007669"/>
    <property type="project" value="UniProtKB-KW"/>
</dbReference>
<sequence length="629" mass="71244">MAEKQFFLKVLMLDASSGFYRLKRYAVGDFFGPVDLGIHMSFKHNSLTIGGGLLAGSIFPGSNRMIFCGISPCWHGFYISSMGGAALVFDNLGINQLVILGKADRPSLLYLNRNHGEEIEVELVPVSPGTIWKMGRGGVYGVMEEAMIRFSGRYETDPRVLATGPASRYTDFGAIASAPVRKKKLTPVDTWAGRGGFGSKLFQEHGIVGIIYGGTHVDEDFRERSVADQWFEDKYNQRMAAKDIEATTKYRYDPGVETGGTFGVNYAAMSGNILAFNYRTIYWREDERKAFHQKFIRDHYLKQFNEETIQKKQQKTCGEPCAAVCKKMNGIYKKDYEPYQALGPLCGIFDQRAAEMLAGHADMLGFDAIAAGGILAWLMDCLDEALLAPDDIGAAMKPKWHFQDFDVVEDSMHNAELGKRLLDEMVRPDGKIPLEKGARKLARGLAKGKGTPVMDRFVHTAFARQGWMVPNQYWTPGVLAPMAIMGKYYMHYGSRFMPPRDLGRENALRMLQELMLDNLGICRFHRAWAEDLMPDIIEKIYGLKDRFLASIGLTAGRITSRNASVFWESERNIDMVHTFLKNKQQVDNIHDPDLEHWLDLFDKDKHRAAFEFWYEMHKGTHETLRDFPV</sequence>
<evidence type="ECO:0000256" key="1">
    <source>
        <dbReference type="ARBA" id="ARBA00001966"/>
    </source>
</evidence>
<keyword evidence="3" id="KW-0004">4Fe-4S</keyword>
<dbReference type="InterPro" id="IPR036021">
    <property type="entry name" value="Tungsten_al_ferr_oxy-like_C"/>
</dbReference>
<comment type="similarity">
    <text evidence="2">Belongs to the AOR/FOR family.</text>
</comment>
<dbReference type="InterPro" id="IPR013983">
    <property type="entry name" value="Ald_Fedxn_OxRdtase_N"/>
</dbReference>
<evidence type="ECO:0000259" key="7">
    <source>
        <dbReference type="SMART" id="SM00790"/>
    </source>
</evidence>
<feature type="domain" description="Aldehyde ferredoxin oxidoreductase N-terminal" evidence="7">
    <location>
        <begin position="7"/>
        <end position="216"/>
    </location>
</feature>
<dbReference type="GO" id="GO:0051539">
    <property type="term" value="F:4 iron, 4 sulfur cluster binding"/>
    <property type="evidence" value="ECO:0007669"/>
    <property type="project" value="UniProtKB-KW"/>
</dbReference>
<accession>S0FU45</accession>
<comment type="cofactor">
    <cofactor evidence="1">
        <name>[4Fe-4S] cluster</name>
        <dbReference type="ChEBI" id="CHEBI:49883"/>
    </cofactor>
</comment>
<reference evidence="8 9" key="1">
    <citation type="journal article" date="2013" name="Genome Announc.">
        <title>Draft Genome Sequence of Desulfotignum phosphitoxidans DSM 13687 Strain FiPS-3.</title>
        <authorList>
            <person name="Poehlein A."/>
            <person name="Daniel R."/>
            <person name="Simeonova D.D."/>
        </authorList>
    </citation>
    <scope>NUCLEOTIDE SEQUENCE [LARGE SCALE GENOMIC DNA]</scope>
    <source>
        <strain evidence="8 9">DSM 13687</strain>
    </source>
</reference>